<comment type="caution">
    <text evidence="7">The sequence shown here is derived from an EMBL/GenBank/DDBJ whole genome shotgun (WGS) entry which is preliminary data.</text>
</comment>
<evidence type="ECO:0000313" key="8">
    <source>
        <dbReference type="Proteomes" id="UP001235343"/>
    </source>
</evidence>
<feature type="transmembrane region" description="Helical" evidence="6">
    <location>
        <begin position="74"/>
        <end position="93"/>
    </location>
</feature>
<keyword evidence="2" id="KW-1003">Cell membrane</keyword>
<dbReference type="PANTHER" id="PTHR40035:SF1">
    <property type="entry name" value="ATP SYNTHASE PROTEIN I"/>
    <property type="match status" value="1"/>
</dbReference>
<evidence type="ECO:0000256" key="6">
    <source>
        <dbReference type="SAM" id="Phobius"/>
    </source>
</evidence>
<evidence type="ECO:0000313" key="7">
    <source>
        <dbReference type="EMBL" id="MDL4839150.1"/>
    </source>
</evidence>
<keyword evidence="4 6" id="KW-1133">Transmembrane helix</keyword>
<name>A0ABT7L1X8_9BACI</name>
<feature type="transmembrane region" description="Helical" evidence="6">
    <location>
        <begin position="16"/>
        <end position="31"/>
    </location>
</feature>
<dbReference type="PANTHER" id="PTHR40035">
    <property type="entry name" value="ATP SYNTHASE PROTEIN I"/>
    <property type="match status" value="1"/>
</dbReference>
<proteinExistence type="predicted"/>
<dbReference type="Proteomes" id="UP001235343">
    <property type="component" value="Unassembled WGS sequence"/>
</dbReference>
<evidence type="ECO:0000256" key="3">
    <source>
        <dbReference type="ARBA" id="ARBA00022692"/>
    </source>
</evidence>
<dbReference type="Pfam" id="PF03899">
    <property type="entry name" value="ATP-synt_I"/>
    <property type="match status" value="1"/>
</dbReference>
<dbReference type="InterPro" id="IPR005598">
    <property type="entry name" value="ATP_synth_I"/>
</dbReference>
<sequence>MQDEIYKKMINRQRKWMLYFISVLVLGAGFTPYTTVFLGLLLGSVLSFFNLWVLQKKINKFGQAVIEGKRILGIGTVTRLTVAVLAVVTALRFDDYFHVISVIIGLMTTYIVIMIDFSIFETKTNT</sequence>
<dbReference type="RefSeq" id="WP_285929996.1">
    <property type="nucleotide sequence ID" value="NZ_JASTZU010000011.1"/>
</dbReference>
<dbReference type="EMBL" id="JASTZU010000011">
    <property type="protein sequence ID" value="MDL4839150.1"/>
    <property type="molecule type" value="Genomic_DNA"/>
</dbReference>
<feature type="transmembrane region" description="Helical" evidence="6">
    <location>
        <begin position="99"/>
        <end position="120"/>
    </location>
</feature>
<protein>
    <submittedName>
        <fullName evidence="7">ATP synthase subunit I</fullName>
    </submittedName>
</protein>
<keyword evidence="8" id="KW-1185">Reference proteome</keyword>
<reference evidence="7 8" key="1">
    <citation type="submission" date="2023-06" db="EMBL/GenBank/DDBJ databases">
        <title>Aquibacillus rhizosphaerae LR5S19.</title>
        <authorList>
            <person name="Sun J.-Q."/>
        </authorList>
    </citation>
    <scope>NUCLEOTIDE SEQUENCE [LARGE SCALE GENOMIC DNA]</scope>
    <source>
        <strain evidence="7 8">LR5S19</strain>
    </source>
</reference>
<evidence type="ECO:0000256" key="1">
    <source>
        <dbReference type="ARBA" id="ARBA00004651"/>
    </source>
</evidence>
<dbReference type="InterPro" id="IPR039072">
    <property type="entry name" value="ATP_synth_I_Bacilli"/>
</dbReference>
<keyword evidence="3 6" id="KW-0812">Transmembrane</keyword>
<evidence type="ECO:0000256" key="2">
    <source>
        <dbReference type="ARBA" id="ARBA00022475"/>
    </source>
</evidence>
<gene>
    <name evidence="7" type="ORF">QQS35_01570</name>
</gene>
<evidence type="ECO:0000256" key="5">
    <source>
        <dbReference type="ARBA" id="ARBA00023136"/>
    </source>
</evidence>
<organism evidence="7 8">
    <name type="scientific">Aquibacillus rhizosphaerae</name>
    <dbReference type="NCBI Taxonomy" id="3051431"/>
    <lineage>
        <taxon>Bacteria</taxon>
        <taxon>Bacillati</taxon>
        <taxon>Bacillota</taxon>
        <taxon>Bacilli</taxon>
        <taxon>Bacillales</taxon>
        <taxon>Bacillaceae</taxon>
        <taxon>Aquibacillus</taxon>
    </lineage>
</organism>
<accession>A0ABT7L1X8</accession>
<evidence type="ECO:0000256" key="4">
    <source>
        <dbReference type="ARBA" id="ARBA00022989"/>
    </source>
</evidence>
<keyword evidence="5 6" id="KW-0472">Membrane</keyword>
<comment type="subcellular location">
    <subcellularLocation>
        <location evidence="1">Cell membrane</location>
        <topology evidence="1">Multi-pass membrane protein</topology>
    </subcellularLocation>
</comment>
<feature type="transmembrane region" description="Helical" evidence="6">
    <location>
        <begin position="37"/>
        <end position="54"/>
    </location>
</feature>